<dbReference type="GO" id="GO:0051537">
    <property type="term" value="F:2 iron, 2 sulfur cluster binding"/>
    <property type="evidence" value="ECO:0007669"/>
    <property type="project" value="UniProtKB-KW"/>
</dbReference>
<feature type="domain" description="Rieske" evidence="7">
    <location>
        <begin position="17"/>
        <end position="120"/>
    </location>
</feature>
<name>A0A7W8NQC1_9DEIO</name>
<keyword evidence="2" id="KW-0479">Metal-binding</keyword>
<dbReference type="InterPro" id="IPR012748">
    <property type="entry name" value="Rieske-like_NirD"/>
</dbReference>
<dbReference type="EC" id="1.7.1.15" evidence="9"/>
<evidence type="ECO:0000256" key="1">
    <source>
        <dbReference type="ARBA" id="ARBA00022714"/>
    </source>
</evidence>
<evidence type="ECO:0000259" key="7">
    <source>
        <dbReference type="PROSITE" id="PS51296"/>
    </source>
</evidence>
<dbReference type="Proteomes" id="UP000619376">
    <property type="component" value="Unassembled WGS sequence"/>
</dbReference>
<gene>
    <name evidence="8" type="primary">nirD-2</name>
    <name evidence="8" type="ORF">GCM10017781_31650</name>
    <name evidence="9" type="ORF">HNQ07_003235</name>
</gene>
<evidence type="ECO:0000313" key="8">
    <source>
        <dbReference type="EMBL" id="GHF52952.1"/>
    </source>
</evidence>
<dbReference type="EMBL" id="BNAJ01000008">
    <property type="protein sequence ID" value="GHF52952.1"/>
    <property type="molecule type" value="Genomic_DNA"/>
</dbReference>
<dbReference type="GO" id="GO:0106316">
    <property type="term" value="F:nitrite reductase (NADH) activity"/>
    <property type="evidence" value="ECO:0007669"/>
    <property type="project" value="UniProtKB-EC"/>
</dbReference>
<dbReference type="PROSITE" id="PS51296">
    <property type="entry name" value="RIESKE"/>
    <property type="match status" value="1"/>
</dbReference>
<evidence type="ECO:0000256" key="4">
    <source>
        <dbReference type="ARBA" id="ARBA00023004"/>
    </source>
</evidence>
<evidence type="ECO:0000256" key="6">
    <source>
        <dbReference type="ARBA" id="ARBA00023063"/>
    </source>
</evidence>
<dbReference type="CDD" id="cd03529">
    <property type="entry name" value="Rieske_NirD"/>
    <property type="match status" value="1"/>
</dbReference>
<dbReference type="SUPFAM" id="SSF50022">
    <property type="entry name" value="ISP domain"/>
    <property type="match status" value="1"/>
</dbReference>
<keyword evidence="6" id="KW-0534">Nitrate assimilation</keyword>
<keyword evidence="1" id="KW-0001">2Fe-2S</keyword>
<evidence type="ECO:0000313" key="10">
    <source>
        <dbReference type="Proteomes" id="UP000539473"/>
    </source>
</evidence>
<keyword evidence="3 9" id="KW-0560">Oxidoreductase</keyword>
<evidence type="ECO:0000256" key="3">
    <source>
        <dbReference type="ARBA" id="ARBA00023002"/>
    </source>
</evidence>
<dbReference type="PROSITE" id="PS51300">
    <property type="entry name" value="NIRD"/>
    <property type="match status" value="1"/>
</dbReference>
<dbReference type="Gene3D" id="2.102.10.10">
    <property type="entry name" value="Rieske [2Fe-2S] iron-sulphur domain"/>
    <property type="match status" value="1"/>
</dbReference>
<dbReference type="PANTHER" id="PTHR40562">
    <property type="match status" value="1"/>
</dbReference>
<keyword evidence="4" id="KW-0408">Iron</keyword>
<sequence length="124" mass="13007">MTLLPSAPPSSVQPTWTPVCALRDILPGLGVCALVRGEQVAVFHVAGQVYAVGNRDPYTGANVMSRGLTGSYTRSGETRVKVASPLLKHAFDLETGESLDDPATALPTYPVRVEGGDVWIGSAV</sequence>
<dbReference type="InterPro" id="IPR017941">
    <property type="entry name" value="Rieske_2Fe-2S"/>
</dbReference>
<dbReference type="InterPro" id="IPR017881">
    <property type="entry name" value="NirD"/>
</dbReference>
<evidence type="ECO:0000313" key="11">
    <source>
        <dbReference type="Proteomes" id="UP000619376"/>
    </source>
</evidence>
<dbReference type="PANTHER" id="PTHR40562:SF1">
    <property type="entry name" value="NITRITE REDUCTASE (NADH) SMALL SUBUNIT"/>
    <property type="match status" value="1"/>
</dbReference>
<proteinExistence type="predicted"/>
<dbReference type="InterPro" id="IPR036922">
    <property type="entry name" value="Rieske_2Fe-2S_sf"/>
</dbReference>
<dbReference type="Pfam" id="PF13806">
    <property type="entry name" value="Rieske_2"/>
    <property type="match status" value="1"/>
</dbReference>
<dbReference type="AlphaFoldDB" id="A0A7W8NQC1"/>
<evidence type="ECO:0000256" key="5">
    <source>
        <dbReference type="ARBA" id="ARBA00023014"/>
    </source>
</evidence>
<reference evidence="9 10" key="3">
    <citation type="submission" date="2020-08" db="EMBL/GenBank/DDBJ databases">
        <title>Genomic Encyclopedia of Type Strains, Phase IV (KMG-IV): sequencing the most valuable type-strain genomes for metagenomic binning, comparative biology and taxonomic classification.</title>
        <authorList>
            <person name="Goeker M."/>
        </authorList>
    </citation>
    <scope>NUCLEOTIDE SEQUENCE [LARGE SCALE GENOMIC DNA]</scope>
    <source>
        <strain evidence="9 10">DSM 27521</strain>
    </source>
</reference>
<evidence type="ECO:0000256" key="2">
    <source>
        <dbReference type="ARBA" id="ARBA00022723"/>
    </source>
</evidence>
<dbReference type="RefSeq" id="WP_184113564.1">
    <property type="nucleotide sequence ID" value="NZ_BNAJ01000008.1"/>
</dbReference>
<accession>A0A7W8NQC1</accession>
<keyword evidence="5" id="KW-0411">Iron-sulfur</keyword>
<organism evidence="9 10">
    <name type="scientific">Deinococcus metalli</name>
    <dbReference type="NCBI Taxonomy" id="1141878"/>
    <lineage>
        <taxon>Bacteria</taxon>
        <taxon>Thermotogati</taxon>
        <taxon>Deinococcota</taxon>
        <taxon>Deinococci</taxon>
        <taxon>Deinococcales</taxon>
        <taxon>Deinococcaceae</taxon>
        <taxon>Deinococcus</taxon>
    </lineage>
</organism>
<dbReference type="GO" id="GO:0046872">
    <property type="term" value="F:metal ion binding"/>
    <property type="evidence" value="ECO:0007669"/>
    <property type="project" value="UniProtKB-KW"/>
</dbReference>
<comment type="caution">
    <text evidence="9">The sequence shown here is derived from an EMBL/GenBank/DDBJ whole genome shotgun (WGS) entry which is preliminary data.</text>
</comment>
<dbReference type="Proteomes" id="UP000539473">
    <property type="component" value="Unassembled WGS sequence"/>
</dbReference>
<dbReference type="NCBIfam" id="TIGR02378">
    <property type="entry name" value="nirD_assim_sml"/>
    <property type="match status" value="1"/>
</dbReference>
<evidence type="ECO:0000313" key="9">
    <source>
        <dbReference type="EMBL" id="MBB5377736.1"/>
    </source>
</evidence>
<reference evidence="8" key="4">
    <citation type="submission" date="2024-05" db="EMBL/GenBank/DDBJ databases">
        <authorList>
            <person name="Sun Q."/>
            <person name="Zhou Y."/>
        </authorList>
    </citation>
    <scope>NUCLEOTIDE SEQUENCE</scope>
    <source>
        <strain evidence="8">CGMCC 1.18437</strain>
    </source>
</reference>
<reference evidence="8" key="1">
    <citation type="journal article" date="2014" name="Int. J. Syst. Evol. Microbiol.">
        <title>Complete genome of a new Firmicutes species belonging to the dominant human colonic microbiota ('Ruminococcus bicirculans') reveals two chromosomes and a selective capacity to utilize plant glucans.</title>
        <authorList>
            <consortium name="NISC Comparative Sequencing Program"/>
            <person name="Wegmann U."/>
            <person name="Louis P."/>
            <person name="Goesmann A."/>
            <person name="Henrissat B."/>
            <person name="Duncan S.H."/>
            <person name="Flint H.J."/>
        </authorList>
    </citation>
    <scope>NUCLEOTIDE SEQUENCE</scope>
    <source>
        <strain evidence="8">CGMCC 1.18437</strain>
    </source>
</reference>
<dbReference type="EMBL" id="JACHFK010000008">
    <property type="protein sequence ID" value="MBB5377736.1"/>
    <property type="molecule type" value="Genomic_DNA"/>
</dbReference>
<dbReference type="GO" id="GO:0042128">
    <property type="term" value="P:nitrate assimilation"/>
    <property type="evidence" value="ECO:0007669"/>
    <property type="project" value="UniProtKB-KW"/>
</dbReference>
<protein>
    <submittedName>
        <fullName evidence="9">Nitrite reductase (NADH) small subunit</fullName>
        <ecNumber evidence="9">1.7.1.15</ecNumber>
    </submittedName>
    <submittedName>
        <fullName evidence="8">Nitrite reductase small subunit</fullName>
    </submittedName>
</protein>
<reference evidence="11" key="2">
    <citation type="journal article" date="2019" name="Int. J. Syst. Evol. Microbiol.">
        <title>The Global Catalogue of Microorganisms (GCM) 10K type strain sequencing project: providing services to taxonomists for standard genome sequencing and annotation.</title>
        <authorList>
            <consortium name="The Broad Institute Genomics Platform"/>
            <consortium name="The Broad Institute Genome Sequencing Center for Infectious Disease"/>
            <person name="Wu L."/>
            <person name="Ma J."/>
        </authorList>
    </citation>
    <scope>NUCLEOTIDE SEQUENCE [LARGE SCALE GENOMIC DNA]</scope>
    <source>
        <strain evidence="11">CGMCC 1.18437</strain>
    </source>
</reference>
<keyword evidence="11" id="KW-1185">Reference proteome</keyword>